<evidence type="ECO:0000313" key="15">
    <source>
        <dbReference type="Proteomes" id="UP001500928"/>
    </source>
</evidence>
<accession>A0ABP9AJA6</accession>
<dbReference type="PANTHER" id="PTHR31528">
    <property type="entry name" value="4-AMINO-5-HYDROXYMETHYL-2-METHYLPYRIMIDINE PHOSPHATE SYNTHASE THI11-RELATED"/>
    <property type="match status" value="1"/>
</dbReference>
<evidence type="ECO:0000256" key="12">
    <source>
        <dbReference type="SAM" id="SignalP"/>
    </source>
</evidence>
<sequence>MTPTRRLRRPWFRVLAAVLVACAVLAGCGQGDTTDDGRQRMTFLNILPLESLSYAPELIADTRGFFAARGLEVRFETTQGSAPAIQTLLAGSAEISRIGDIETMIAAGNRQAPLLGIGEVIHRGTIRVVSANDDPITQPAQLRGKLIGTPSEGGTSSITLDLLAASAGVPAAEVRRQVVGLAPGVFDLLTSGRIDGYMVSLDTAVLLQRTRPQAVVLDPNQSISAGSQIYATSARTAQDPAEQDKLRRYLAAIDDAVRFIVADEANGFAGTMAAIGGKYQVPALRDPETARLALAGYVDSYTGGASLTGISPQRWQQTYGEIVGVGQLPGGLDPNRWIDTTLAPAAPS</sequence>
<gene>
    <name evidence="14" type="ORF">GCM10023200_14180</name>
</gene>
<dbReference type="Gene3D" id="3.40.190.10">
    <property type="entry name" value="Periplasmic binding protein-like II"/>
    <property type="match status" value="2"/>
</dbReference>
<dbReference type="RefSeq" id="WP_345412313.1">
    <property type="nucleotide sequence ID" value="NZ_BAABHO010000008.1"/>
</dbReference>
<keyword evidence="9" id="KW-0408">Iron</keyword>
<comment type="caution">
    <text evidence="14">The sequence shown here is derived from an EMBL/GenBank/DDBJ whole genome shotgun (WGS) entry which is preliminary data.</text>
</comment>
<dbReference type="Proteomes" id="UP001500928">
    <property type="component" value="Unassembled WGS sequence"/>
</dbReference>
<comment type="function">
    <text evidence="1">Responsible for the formation of the pyrimidine heterocycle in the thiamine biosynthesis pathway. Catalyzes the formation of hydroxymethylpyrimidine phosphate (HMP-P) from histidine and pyridoxal phosphate (PLP). The protein uses PLP and the active site histidine to form HMP-P, generating an inactive enzyme. The enzyme can only undergo a single turnover, which suggests it is a suicide enzyme.</text>
</comment>
<evidence type="ECO:0000256" key="9">
    <source>
        <dbReference type="ARBA" id="ARBA00023004"/>
    </source>
</evidence>
<evidence type="ECO:0000256" key="6">
    <source>
        <dbReference type="ARBA" id="ARBA00022723"/>
    </source>
</evidence>
<comment type="similarity">
    <text evidence="3">Belongs to the NMT1/THI5 family.</text>
</comment>
<keyword evidence="6" id="KW-0479">Metal-binding</keyword>
<dbReference type="InterPro" id="IPR027939">
    <property type="entry name" value="NMT1/THI5"/>
</dbReference>
<dbReference type="PROSITE" id="PS51257">
    <property type="entry name" value="PROKAR_LIPOPROTEIN"/>
    <property type="match status" value="1"/>
</dbReference>
<evidence type="ECO:0000256" key="1">
    <source>
        <dbReference type="ARBA" id="ARBA00003469"/>
    </source>
</evidence>
<dbReference type="PANTHER" id="PTHR31528:SF1">
    <property type="entry name" value="4-AMINO-5-HYDROXYMETHYL-2-METHYLPYRIMIDINE PHOSPHATE SYNTHASE THI11-RELATED"/>
    <property type="match status" value="1"/>
</dbReference>
<evidence type="ECO:0000256" key="5">
    <source>
        <dbReference type="ARBA" id="ARBA00022679"/>
    </source>
</evidence>
<evidence type="ECO:0000256" key="8">
    <source>
        <dbReference type="ARBA" id="ARBA00022977"/>
    </source>
</evidence>
<feature type="chain" id="PRO_5045982423" description="Thiamine pyrimidine synthase" evidence="12">
    <location>
        <begin position="27"/>
        <end position="348"/>
    </location>
</feature>
<organism evidence="14 15">
    <name type="scientific">Actinomycetospora chlora</name>
    <dbReference type="NCBI Taxonomy" id="663608"/>
    <lineage>
        <taxon>Bacteria</taxon>
        <taxon>Bacillati</taxon>
        <taxon>Actinomycetota</taxon>
        <taxon>Actinomycetes</taxon>
        <taxon>Pseudonocardiales</taxon>
        <taxon>Pseudonocardiaceae</taxon>
        <taxon>Actinomycetospora</taxon>
    </lineage>
</organism>
<feature type="signal peptide" evidence="12">
    <location>
        <begin position="1"/>
        <end position="26"/>
    </location>
</feature>
<keyword evidence="15" id="KW-1185">Reference proteome</keyword>
<dbReference type="EMBL" id="BAABHO010000008">
    <property type="protein sequence ID" value="GAA4781887.1"/>
    <property type="molecule type" value="Genomic_DNA"/>
</dbReference>
<keyword evidence="5" id="KW-0808">Transferase</keyword>
<name>A0ABP9AJA6_9PSEU</name>
<evidence type="ECO:0000256" key="2">
    <source>
        <dbReference type="ARBA" id="ARBA00004948"/>
    </source>
</evidence>
<dbReference type="InterPro" id="IPR015168">
    <property type="entry name" value="SsuA/THI5"/>
</dbReference>
<dbReference type="Pfam" id="PF09084">
    <property type="entry name" value="NMT1"/>
    <property type="match status" value="1"/>
</dbReference>
<reference evidence="15" key="1">
    <citation type="journal article" date="2019" name="Int. J. Syst. Evol. Microbiol.">
        <title>The Global Catalogue of Microorganisms (GCM) 10K type strain sequencing project: providing services to taxonomists for standard genome sequencing and annotation.</title>
        <authorList>
            <consortium name="The Broad Institute Genomics Platform"/>
            <consortium name="The Broad Institute Genome Sequencing Center for Infectious Disease"/>
            <person name="Wu L."/>
            <person name="Ma J."/>
        </authorList>
    </citation>
    <scope>NUCLEOTIDE SEQUENCE [LARGE SCALE GENOMIC DNA]</scope>
    <source>
        <strain evidence="15">JCM 17979</strain>
    </source>
</reference>
<evidence type="ECO:0000259" key="13">
    <source>
        <dbReference type="Pfam" id="PF09084"/>
    </source>
</evidence>
<comment type="pathway">
    <text evidence="2">Cofactor biosynthesis; thiamine diphosphate biosynthesis.</text>
</comment>
<keyword evidence="7" id="KW-0663">Pyridoxal phosphate</keyword>
<evidence type="ECO:0000256" key="3">
    <source>
        <dbReference type="ARBA" id="ARBA00009406"/>
    </source>
</evidence>
<feature type="domain" description="SsuA/THI5-like" evidence="13">
    <location>
        <begin position="54"/>
        <end position="263"/>
    </location>
</feature>
<keyword evidence="8" id="KW-0784">Thiamine biosynthesis</keyword>
<keyword evidence="12" id="KW-0732">Signal</keyword>
<evidence type="ECO:0000256" key="10">
    <source>
        <dbReference type="ARBA" id="ARBA00033171"/>
    </source>
</evidence>
<evidence type="ECO:0000256" key="7">
    <source>
        <dbReference type="ARBA" id="ARBA00022898"/>
    </source>
</evidence>
<evidence type="ECO:0000256" key="11">
    <source>
        <dbReference type="ARBA" id="ARBA00048179"/>
    </source>
</evidence>
<dbReference type="SUPFAM" id="SSF53850">
    <property type="entry name" value="Periplasmic binding protein-like II"/>
    <property type="match status" value="1"/>
</dbReference>
<protein>
    <recommendedName>
        <fullName evidence="10">Thiamine pyrimidine synthase</fullName>
    </recommendedName>
</protein>
<evidence type="ECO:0000256" key="4">
    <source>
        <dbReference type="ARBA" id="ARBA00011738"/>
    </source>
</evidence>
<evidence type="ECO:0000313" key="14">
    <source>
        <dbReference type="EMBL" id="GAA4781887.1"/>
    </source>
</evidence>
<comment type="catalytic activity">
    <reaction evidence="11">
        <text>N(6)-(pyridoxal phosphate)-L-lysyl-[4-amino-5-hydroxymethyl-2-methylpyrimidine phosphate synthase] + L-histidyl-[4-amino-5-hydroxymethyl-2-methylpyrimidine phosphate synthase] + 2 Fe(3+) + 4 H2O = L-lysyl-[4-amino-5-hydroxymethyl-2-methylpyrimidine phosphate synthase] + (2S)-2-amino-5-hydroxy-4-oxopentanoyl-[4-amino-5-hydroxymethyl-2-methylpyrimidine phosphate synthase] + 4-amino-2-methyl-5-(phosphooxymethyl)pyrimidine + 3-oxopropanoate + 2 Fe(2+) + 2 H(+)</text>
        <dbReference type="Rhea" id="RHEA:65756"/>
        <dbReference type="Rhea" id="RHEA-COMP:16892"/>
        <dbReference type="Rhea" id="RHEA-COMP:16893"/>
        <dbReference type="Rhea" id="RHEA-COMP:16894"/>
        <dbReference type="Rhea" id="RHEA-COMP:16895"/>
        <dbReference type="ChEBI" id="CHEBI:15377"/>
        <dbReference type="ChEBI" id="CHEBI:15378"/>
        <dbReference type="ChEBI" id="CHEBI:29033"/>
        <dbReference type="ChEBI" id="CHEBI:29034"/>
        <dbReference type="ChEBI" id="CHEBI:29969"/>
        <dbReference type="ChEBI" id="CHEBI:29979"/>
        <dbReference type="ChEBI" id="CHEBI:33190"/>
        <dbReference type="ChEBI" id="CHEBI:58354"/>
        <dbReference type="ChEBI" id="CHEBI:143915"/>
        <dbReference type="ChEBI" id="CHEBI:157692"/>
    </reaction>
    <physiologicalReaction direction="left-to-right" evidence="11">
        <dbReference type="Rhea" id="RHEA:65757"/>
    </physiologicalReaction>
</comment>
<proteinExistence type="inferred from homology"/>
<comment type="subunit">
    <text evidence="4">Homodimer.</text>
</comment>